<sequence length="310" mass="32641">MDSPEPRFAIPAAEAESLAVLSGLPVPQWLPTLVPSAKTLARPPISGFHVGAVGLGSSGRVFVGVNLEFPGLPLHHSIHAEQFLLTNMSLHSEPHLTHLAVSAAPCGHCRQFLQELRRASDVSLLVCPDPEESAVGNGNPGSAMDYAPLLTFLPHRFGPHDLLSKNAPLLLEPHDNGLSLVFDPSATDSNDADDPLVKAALEAANASHAPYSGCPSGAALMDGEGRVYKGSYAESAAFNPSMLPMQAAMVAYMAGGGGEYEGIVRGILVEKEGMVAKQEETAKLFAKVVLPKCEFRVVHCRVRSGEKAGG</sequence>
<gene>
    <name evidence="1" type="ORF">MLD38_006565</name>
</gene>
<evidence type="ECO:0000313" key="2">
    <source>
        <dbReference type="Proteomes" id="UP001057402"/>
    </source>
</evidence>
<reference evidence="2" key="1">
    <citation type="journal article" date="2023" name="Front. Plant Sci.">
        <title>Chromosomal-level genome assembly of Melastoma candidum provides insights into trichome evolution.</title>
        <authorList>
            <person name="Zhong Y."/>
            <person name="Wu W."/>
            <person name="Sun C."/>
            <person name="Zou P."/>
            <person name="Liu Y."/>
            <person name="Dai S."/>
            <person name="Zhou R."/>
        </authorList>
    </citation>
    <scope>NUCLEOTIDE SEQUENCE [LARGE SCALE GENOMIC DNA]</scope>
</reference>
<dbReference type="Proteomes" id="UP001057402">
    <property type="component" value="Chromosome 3"/>
</dbReference>
<keyword evidence="2" id="KW-1185">Reference proteome</keyword>
<dbReference type="EMBL" id="CM042882">
    <property type="protein sequence ID" value="KAI4380367.1"/>
    <property type="molecule type" value="Genomic_DNA"/>
</dbReference>
<proteinExistence type="predicted"/>
<accession>A0ACB9RN00</accession>
<name>A0ACB9RN00_9MYRT</name>
<evidence type="ECO:0000313" key="1">
    <source>
        <dbReference type="EMBL" id="KAI4380367.1"/>
    </source>
</evidence>
<organism evidence="1 2">
    <name type="scientific">Melastoma candidum</name>
    <dbReference type="NCBI Taxonomy" id="119954"/>
    <lineage>
        <taxon>Eukaryota</taxon>
        <taxon>Viridiplantae</taxon>
        <taxon>Streptophyta</taxon>
        <taxon>Embryophyta</taxon>
        <taxon>Tracheophyta</taxon>
        <taxon>Spermatophyta</taxon>
        <taxon>Magnoliopsida</taxon>
        <taxon>eudicotyledons</taxon>
        <taxon>Gunneridae</taxon>
        <taxon>Pentapetalae</taxon>
        <taxon>rosids</taxon>
        <taxon>malvids</taxon>
        <taxon>Myrtales</taxon>
        <taxon>Melastomataceae</taxon>
        <taxon>Melastomatoideae</taxon>
        <taxon>Melastomateae</taxon>
        <taxon>Melastoma</taxon>
    </lineage>
</organism>
<comment type="caution">
    <text evidence="1">The sequence shown here is derived from an EMBL/GenBank/DDBJ whole genome shotgun (WGS) entry which is preliminary data.</text>
</comment>
<protein>
    <submittedName>
        <fullName evidence="1">Uncharacterized protein</fullName>
    </submittedName>
</protein>